<evidence type="ECO:0000313" key="1">
    <source>
        <dbReference type="Proteomes" id="UP000887580"/>
    </source>
</evidence>
<proteinExistence type="predicted"/>
<accession>A0AC35FJY1</accession>
<reference evidence="2" key="1">
    <citation type="submission" date="2022-11" db="UniProtKB">
        <authorList>
            <consortium name="WormBaseParasite"/>
        </authorList>
    </citation>
    <scope>IDENTIFICATION</scope>
</reference>
<organism evidence="1 2">
    <name type="scientific">Panagrolaimus sp. PS1159</name>
    <dbReference type="NCBI Taxonomy" id="55785"/>
    <lineage>
        <taxon>Eukaryota</taxon>
        <taxon>Metazoa</taxon>
        <taxon>Ecdysozoa</taxon>
        <taxon>Nematoda</taxon>
        <taxon>Chromadorea</taxon>
        <taxon>Rhabditida</taxon>
        <taxon>Tylenchina</taxon>
        <taxon>Panagrolaimomorpha</taxon>
        <taxon>Panagrolaimoidea</taxon>
        <taxon>Panagrolaimidae</taxon>
        <taxon>Panagrolaimus</taxon>
    </lineage>
</organism>
<name>A0AC35FJY1_9BILA</name>
<sequence length="1197" mass="132657">FYDFSPSGCKDCHCEAAGSWNNQPQCSPFSGDCQCKSNVEGQKCDKCKPGYFNLSLKNQYGCTPCFCYGHSSVCFASDGYYSINTTSQFLEGTDKWTGGSERRLEDVQWAQVDNAIAVSQLENDPVYFYAPPKFLGDQRLAYNQDLTFTLRVKDDRVYPSKKDIVLVGASGLELSVPIFAQQNPYPTSREQNYRFRIHADTQLQWQPNLREIDFIGVLSNLTAIKIRGTFSRGDVGYLSNFALSTASITPDSEAEDGSSPAEWVETCNCTEGFVGQFCESCAPGYRRAVKFGGPLTKCIKCDCHGHSDSCDAESGACICQHNTGGDTCETCARGYYGNALNGTETDCQKCDCPENGPCVLLNDGTTFCTECPTGYTGKKCDQCADEFFGNPEDGKPCEQCICNNNTDPNSIGNCDGFSGECKKCIYHTTGFNCEKCESGYWGDALAEVKGDCKPCSCYAPGTKRKNIEIDLLECQQDDGQCDCQPNVQGLRCDQCNPGFFNLTSGTGCQDCECDPLGSTNTTCNLVTGQCTCKPGVTGRKCDQCAERHFGFSAEGCEPCNCDVTGSEAPDCDVRSGQCLCRDNVEGRRCDQCSENRFNMRAGCLPCNDCYKLIQTRKNELNGTIEILSENLDEIQNHPVSIDDPEFEKKLNEAKERVNELKKTTDEKLTKEDGRALARQVNDLRKGLEEAKVSVKDVDQKLKSFDGKSSEIEAEVKRFKSDEQNVRGELDGAVQYVENEGRTHLKNAQVAAEKYGDNSQKMSEMAEEAKRIADAHDKQRNEVKETVEKTVNSSRNAAHEANDAIFGATRTSQQIAELQKLLDDTLLLLNQTKQLAEEEAQNAEKVHNDAARAVSNVQELKLPNIIPDSLKTESEQLKKDTAEAEANAQELIKNNEDTLESARAALAEARDVLAQAQRATNETEARLNEVKYATQRAQEAFENATSTWNEARETYETLSGFQDNIDNKKEEALKALEDFSSIKDDINTAVQTTREAETAIGNAKADAENALRIAEEALKDAEKAEQIATKLEEDLEATKKVTEDREKEFTTANEALDNLATTTQNFENQALSDKDKATEALKKATRAESNAKNLQQKLEDAEKKLTEASRQMNSLEDVNDDALEKLELLLAETEKNYEAATVGKQIKKEKDSRISKERDLLRRDVAYLQDELDNLKAVYESLPEKCFNQVSLEQEGQK</sequence>
<evidence type="ECO:0000313" key="2">
    <source>
        <dbReference type="WBParaSite" id="PS1159_v2.g17681.t1"/>
    </source>
</evidence>
<dbReference type="Proteomes" id="UP000887580">
    <property type="component" value="Unplaced"/>
</dbReference>
<protein>
    <submittedName>
        <fullName evidence="2">Laminin subunit gamma-1</fullName>
    </submittedName>
</protein>
<dbReference type="WBParaSite" id="PS1159_v2.g17681.t1">
    <property type="protein sequence ID" value="PS1159_v2.g17681.t1"/>
    <property type="gene ID" value="PS1159_v2.g17681"/>
</dbReference>